<dbReference type="Gene3D" id="3.60.40.10">
    <property type="entry name" value="PPM-type phosphatase domain"/>
    <property type="match status" value="1"/>
</dbReference>
<sequence>MAQTGDAPSAAPSASTPPETAVDVLRRVIEEQRRAEAALQSRFLEHGLIDQAIGVLAARLECDPKDAFDQLLEIERRSGRDLLEVAAELVGQQTRVRARVPMGEAVPVYGPGVVRLQRSADSDELARLLLGDTLAWSGPAQAAIALLEPDGALELIGSGGLPPRVVSQWRRIPPQVNCLLTACLREQDAVWADAGAVKQDAGRSFVLGPVGAGGGASNPLHVAVPLRIGRGLIGAVEVGWPAGTTFTPEVRRELVALIESAAQAVVRARRLQAGCAPSEERDAVGLDGLRELIDATWEPALLVEGERGEGEEPAQDGDVRPLPFSNLRVVALNAAARELISGGVAAPDPIGRRLTEQLPWIATSGAFDAIREVLATGTTYRDPDHTYTELDGNGRRRSIAISATRLAESLLYVALRPAAAQRGDEGAVAARLRRMAETGSWEWDAASRVVHWSSEALMAFGSRIAPGPVPEDRPPYAVHPDDQLEHDRLMRTLMRGGRPAQGEFRVVRPDGAVRHIRVAGEPITGHGGAVTSVFGTVQDVTEQRRAQTALEIAHIQLAAQRSRAESERQLATLLQQVIMPVEPLRVPHSAGLEIAARYRPASPAAGLGGDWYGVLPLPDSRLLLTVGDIAGHGFAAATAMAQLFHALHGLALTGSDSGQLLRWLNGVTCSLPTFTLASACAALYDPERRQLCVANAGHPSPVLVRSGRAATIERPAGTMLGVDPNSRYDETSLSLEPGDVLLLYTDGLIERRRHSPEENTARLLAEASSAEPDLEAYVDRILQRIESDTDDDTCILAVRFN</sequence>
<dbReference type="InterPro" id="IPR013767">
    <property type="entry name" value="PAS_fold"/>
</dbReference>
<dbReference type="PANTHER" id="PTHR43156">
    <property type="entry name" value="STAGE II SPORULATION PROTEIN E-RELATED"/>
    <property type="match status" value="1"/>
</dbReference>
<dbReference type="GO" id="GO:0003723">
    <property type="term" value="F:RNA binding"/>
    <property type="evidence" value="ECO:0007669"/>
    <property type="project" value="InterPro"/>
</dbReference>
<keyword evidence="7" id="KW-1185">Reference proteome</keyword>
<dbReference type="EMBL" id="JAGSXH010000069">
    <property type="protein sequence ID" value="MBS2965072.1"/>
    <property type="molecule type" value="Genomic_DNA"/>
</dbReference>
<evidence type="ECO:0000259" key="4">
    <source>
        <dbReference type="PROSITE" id="PS50113"/>
    </source>
</evidence>
<dbReference type="SUPFAM" id="SSF55781">
    <property type="entry name" value="GAF domain-like"/>
    <property type="match status" value="1"/>
</dbReference>
<dbReference type="SMART" id="SM00086">
    <property type="entry name" value="PAC"/>
    <property type="match status" value="1"/>
</dbReference>
<evidence type="ECO:0000256" key="2">
    <source>
        <dbReference type="ARBA" id="ARBA00023015"/>
    </source>
</evidence>
<keyword evidence="2" id="KW-0805">Transcription regulation</keyword>
<protein>
    <submittedName>
        <fullName evidence="6">SpoIIE family protein phosphatase</fullName>
    </submittedName>
</protein>
<dbReference type="CDD" id="cd00130">
    <property type="entry name" value="PAS"/>
    <property type="match status" value="1"/>
</dbReference>
<dbReference type="InterPro" id="IPR052016">
    <property type="entry name" value="Bact_Sigma-Reg"/>
</dbReference>
<name>A0A8J7WSA9_9ACTN</name>
<dbReference type="GO" id="GO:0016791">
    <property type="term" value="F:phosphatase activity"/>
    <property type="evidence" value="ECO:0007669"/>
    <property type="project" value="TreeGrafter"/>
</dbReference>
<evidence type="ECO:0000256" key="1">
    <source>
        <dbReference type="ARBA" id="ARBA00022801"/>
    </source>
</evidence>
<dbReference type="InterPro" id="IPR000014">
    <property type="entry name" value="PAS"/>
</dbReference>
<dbReference type="SMART" id="SM01012">
    <property type="entry name" value="ANTAR"/>
    <property type="match status" value="1"/>
</dbReference>
<comment type="caution">
    <text evidence="6">The sequence shown here is derived from an EMBL/GenBank/DDBJ whole genome shotgun (WGS) entry which is preliminary data.</text>
</comment>
<dbReference type="RefSeq" id="WP_211469432.1">
    <property type="nucleotide sequence ID" value="NZ_JAGSXH010000069.1"/>
</dbReference>
<proteinExistence type="predicted"/>
<dbReference type="InterPro" id="IPR036388">
    <property type="entry name" value="WH-like_DNA-bd_sf"/>
</dbReference>
<dbReference type="InterPro" id="IPR001610">
    <property type="entry name" value="PAC"/>
</dbReference>
<dbReference type="InterPro" id="IPR001932">
    <property type="entry name" value="PPM-type_phosphatase-like_dom"/>
</dbReference>
<dbReference type="Pfam" id="PF13185">
    <property type="entry name" value="GAF_2"/>
    <property type="match status" value="1"/>
</dbReference>
<dbReference type="InterPro" id="IPR005561">
    <property type="entry name" value="ANTAR"/>
</dbReference>
<dbReference type="Pfam" id="PF08448">
    <property type="entry name" value="PAS_4"/>
    <property type="match status" value="1"/>
</dbReference>
<dbReference type="InterPro" id="IPR029016">
    <property type="entry name" value="GAF-like_dom_sf"/>
</dbReference>
<dbReference type="GO" id="GO:0006355">
    <property type="term" value="P:regulation of DNA-templated transcription"/>
    <property type="evidence" value="ECO:0007669"/>
    <property type="project" value="InterPro"/>
</dbReference>
<dbReference type="Pfam" id="PF00989">
    <property type="entry name" value="PAS"/>
    <property type="match status" value="1"/>
</dbReference>
<dbReference type="SMART" id="SM00331">
    <property type="entry name" value="PP2C_SIG"/>
    <property type="match status" value="1"/>
</dbReference>
<feature type="domain" description="ANTAR" evidence="5">
    <location>
        <begin position="29"/>
        <end position="90"/>
    </location>
</feature>
<evidence type="ECO:0000313" key="6">
    <source>
        <dbReference type="EMBL" id="MBS2965072.1"/>
    </source>
</evidence>
<dbReference type="Gene3D" id="2.10.70.100">
    <property type="match status" value="1"/>
</dbReference>
<dbReference type="Proteomes" id="UP000677913">
    <property type="component" value="Unassembled WGS sequence"/>
</dbReference>
<dbReference type="InterPro" id="IPR035965">
    <property type="entry name" value="PAS-like_dom_sf"/>
</dbReference>
<evidence type="ECO:0000256" key="3">
    <source>
        <dbReference type="ARBA" id="ARBA00023163"/>
    </source>
</evidence>
<dbReference type="Pfam" id="PF07228">
    <property type="entry name" value="SpoIIE"/>
    <property type="match status" value="1"/>
</dbReference>
<dbReference type="Gene3D" id="3.30.450.20">
    <property type="entry name" value="PAS domain"/>
    <property type="match status" value="2"/>
</dbReference>
<dbReference type="SUPFAM" id="SSF81606">
    <property type="entry name" value="PP2C-like"/>
    <property type="match status" value="1"/>
</dbReference>
<dbReference type="Gene3D" id="3.30.450.40">
    <property type="match status" value="1"/>
</dbReference>
<evidence type="ECO:0000313" key="7">
    <source>
        <dbReference type="Proteomes" id="UP000677913"/>
    </source>
</evidence>
<evidence type="ECO:0000259" key="5">
    <source>
        <dbReference type="PROSITE" id="PS50921"/>
    </source>
</evidence>
<dbReference type="InterPro" id="IPR036457">
    <property type="entry name" value="PPM-type-like_dom_sf"/>
</dbReference>
<dbReference type="AlphaFoldDB" id="A0A8J7WSA9"/>
<gene>
    <name evidence="6" type="ORF">KGA66_18590</name>
</gene>
<dbReference type="NCBIfam" id="TIGR00229">
    <property type="entry name" value="sensory_box"/>
    <property type="match status" value="1"/>
</dbReference>
<dbReference type="PROSITE" id="PS50921">
    <property type="entry name" value="ANTAR"/>
    <property type="match status" value="1"/>
</dbReference>
<dbReference type="InterPro" id="IPR013656">
    <property type="entry name" value="PAS_4"/>
</dbReference>
<feature type="domain" description="PAC" evidence="4">
    <location>
        <begin position="500"/>
        <end position="552"/>
    </location>
</feature>
<dbReference type="Pfam" id="PF03861">
    <property type="entry name" value="ANTAR"/>
    <property type="match status" value="1"/>
</dbReference>
<keyword evidence="3" id="KW-0804">Transcription</keyword>
<dbReference type="PROSITE" id="PS50113">
    <property type="entry name" value="PAC"/>
    <property type="match status" value="1"/>
</dbReference>
<reference evidence="6" key="1">
    <citation type="submission" date="2021-04" db="EMBL/GenBank/DDBJ databases">
        <title>Genome based classification of Actinospica acidithermotolerans sp. nov., an actinobacterium isolated from an Indonesian hot spring.</title>
        <authorList>
            <person name="Kusuma A.B."/>
            <person name="Putra K.E."/>
            <person name="Nafisah S."/>
            <person name="Loh J."/>
            <person name="Nouioui I."/>
            <person name="Goodfellow M."/>
        </authorList>
    </citation>
    <scope>NUCLEOTIDE SEQUENCE</scope>
    <source>
        <strain evidence="6">DSM 45618</strain>
    </source>
</reference>
<dbReference type="InterPro" id="IPR000700">
    <property type="entry name" value="PAS-assoc_C"/>
</dbReference>
<dbReference type="InterPro" id="IPR003018">
    <property type="entry name" value="GAF"/>
</dbReference>
<dbReference type="PANTHER" id="PTHR43156:SF2">
    <property type="entry name" value="STAGE II SPORULATION PROTEIN E"/>
    <property type="match status" value="1"/>
</dbReference>
<keyword evidence="1" id="KW-0378">Hydrolase</keyword>
<dbReference type="Gene3D" id="1.10.10.10">
    <property type="entry name" value="Winged helix-like DNA-binding domain superfamily/Winged helix DNA-binding domain"/>
    <property type="match status" value="1"/>
</dbReference>
<dbReference type="SUPFAM" id="SSF55785">
    <property type="entry name" value="PYP-like sensor domain (PAS domain)"/>
    <property type="match status" value="1"/>
</dbReference>
<accession>A0A8J7WSA9</accession>
<organism evidence="6 7">
    <name type="scientific">Actinocrinis puniceicyclus</name>
    <dbReference type="NCBI Taxonomy" id="977794"/>
    <lineage>
        <taxon>Bacteria</taxon>
        <taxon>Bacillati</taxon>
        <taxon>Actinomycetota</taxon>
        <taxon>Actinomycetes</taxon>
        <taxon>Catenulisporales</taxon>
        <taxon>Actinospicaceae</taxon>
        <taxon>Actinocrinis</taxon>
    </lineage>
</organism>